<comment type="caution">
    <text evidence="3">The sequence shown here is derived from an EMBL/GenBank/DDBJ whole genome shotgun (WGS) entry which is preliminary data.</text>
</comment>
<dbReference type="InterPro" id="IPR013011">
    <property type="entry name" value="PTS_EIIB_2"/>
</dbReference>
<evidence type="ECO:0000313" key="4">
    <source>
        <dbReference type="Proteomes" id="UP000295244"/>
    </source>
</evidence>
<name>A0A4V2NW18_9ACTN</name>
<evidence type="ECO:0000256" key="1">
    <source>
        <dbReference type="ARBA" id="ARBA00022679"/>
    </source>
</evidence>
<organism evidence="3 4">
    <name type="scientific">Rubrobacter taiwanensis</name>
    <dbReference type="NCBI Taxonomy" id="185139"/>
    <lineage>
        <taxon>Bacteria</taxon>
        <taxon>Bacillati</taxon>
        <taxon>Actinomycetota</taxon>
        <taxon>Rubrobacteria</taxon>
        <taxon>Rubrobacterales</taxon>
        <taxon>Rubrobacteraceae</taxon>
        <taxon>Rubrobacter</taxon>
    </lineage>
</organism>
<evidence type="ECO:0000313" key="3">
    <source>
        <dbReference type="EMBL" id="TCJ15612.1"/>
    </source>
</evidence>
<protein>
    <submittedName>
        <fullName evidence="3">PTS sugar transporter subunit IIB</fullName>
    </submittedName>
</protein>
<sequence length="134" mass="14440">MPLPSSNLQPPTTSCYPADLYSNLHYFVYCVKLRKEEEIGQVYVLAVCGMGFGTSLMMLMNVQELGRKHGIQVRGEAVDLGSAKGREADLIVASSEIADKLSGSSVPVVGLSNLVDKGELERKVLPVLKELGGE</sequence>
<dbReference type="AlphaFoldDB" id="A0A4V2NW18"/>
<keyword evidence="3" id="KW-0813">Transport</keyword>
<dbReference type="CDD" id="cd05563">
    <property type="entry name" value="PTS_IIB_ascorbate"/>
    <property type="match status" value="1"/>
</dbReference>
<keyword evidence="4" id="KW-1185">Reference proteome</keyword>
<dbReference type="PROSITE" id="PS51099">
    <property type="entry name" value="PTS_EIIB_TYPE_2"/>
    <property type="match status" value="1"/>
</dbReference>
<dbReference type="OrthoDB" id="6603449at2"/>
<dbReference type="InterPro" id="IPR003501">
    <property type="entry name" value="PTS_EIIB_2/3"/>
</dbReference>
<dbReference type="SUPFAM" id="SSF52794">
    <property type="entry name" value="PTS system IIB component-like"/>
    <property type="match status" value="1"/>
</dbReference>
<keyword evidence="3" id="KW-0762">Sugar transport</keyword>
<gene>
    <name evidence="3" type="ORF">E0L93_12385</name>
</gene>
<keyword evidence="1" id="KW-0808">Transferase</keyword>
<dbReference type="Proteomes" id="UP000295244">
    <property type="component" value="Unassembled WGS sequence"/>
</dbReference>
<feature type="domain" description="PTS EIIB type-2" evidence="2">
    <location>
        <begin position="42"/>
        <end position="132"/>
    </location>
</feature>
<proteinExistence type="predicted"/>
<dbReference type="Gene3D" id="3.40.50.2300">
    <property type="match status" value="1"/>
</dbReference>
<dbReference type="Pfam" id="PF02302">
    <property type="entry name" value="PTS_IIB"/>
    <property type="match status" value="1"/>
</dbReference>
<evidence type="ECO:0000259" key="2">
    <source>
        <dbReference type="PROSITE" id="PS51099"/>
    </source>
</evidence>
<reference evidence="3 4" key="1">
    <citation type="submission" date="2019-03" db="EMBL/GenBank/DDBJ databases">
        <title>Whole genome sequence of a novel Rubrobacter taiwanensis strain, isolated from Yellowstone National Park.</title>
        <authorList>
            <person name="Freed S."/>
            <person name="Ramaley R.F."/>
            <person name="Kyndt J.A."/>
        </authorList>
    </citation>
    <scope>NUCLEOTIDE SEQUENCE [LARGE SCALE GENOMIC DNA]</scope>
    <source>
        <strain evidence="3 4">Yellowstone</strain>
    </source>
</reference>
<dbReference type="InterPro" id="IPR036095">
    <property type="entry name" value="PTS_EIIB-like_sf"/>
</dbReference>
<dbReference type="GO" id="GO:0008982">
    <property type="term" value="F:protein-N(PI)-phosphohistidine-sugar phosphotransferase activity"/>
    <property type="evidence" value="ECO:0007669"/>
    <property type="project" value="InterPro"/>
</dbReference>
<accession>A0A4V2NW18</accession>
<dbReference type="EMBL" id="SKBU01000023">
    <property type="protein sequence ID" value="TCJ15612.1"/>
    <property type="molecule type" value="Genomic_DNA"/>
</dbReference>
<dbReference type="GO" id="GO:0009401">
    <property type="term" value="P:phosphoenolpyruvate-dependent sugar phosphotransferase system"/>
    <property type="evidence" value="ECO:0007669"/>
    <property type="project" value="InterPro"/>
</dbReference>